<dbReference type="AlphaFoldDB" id="A0A212LW25"/>
<dbReference type="Gene3D" id="3.60.40.10">
    <property type="entry name" value="PPM-type phosphatase domain"/>
    <property type="match status" value="1"/>
</dbReference>
<sequence>MTLHKQDLLVLKQLQTGFELLMQGKYPEQIPAEECSKPLAQVVLCFNRLAGQMKELYEYTVPLARGNLNIERPGKMNFLAAGIKELHSKLNHLTWQAQQIAKGDYEQRIDFMGEFSLAFNSMVIKLDERERRLKEEILIRQKAEQEVRLQNKLMTDNIRYAGSIQRGFLPADLDNAFLTICNIYQPHEHVGGDIFDYLWNEQTQTLSGYVADIMGHGVGTALQAMALRVLFRQAKEKRLSSGDTLRWINSKVSPYVAEDTFAAAIYFQIDFKRQVLSFAVAGINHLFAWTAQQTGLISKPGIFLGLLPDPEYEEHEIAFQAGDVFLFLTDGLFDLIADRKAFAVTTPDSTWSFLHALVAEHKGTDDASALKIVIK</sequence>
<dbReference type="EMBL" id="FMJE01000004">
    <property type="protein sequence ID" value="SCM81716.1"/>
    <property type="molecule type" value="Genomic_DNA"/>
</dbReference>
<dbReference type="CDD" id="cd06225">
    <property type="entry name" value="HAMP"/>
    <property type="match status" value="1"/>
</dbReference>
<protein>
    <submittedName>
        <fullName evidence="3">Putative Phosphoserine phosphatase</fullName>
        <ecNumber evidence="3">3.1.3.3</ecNumber>
    </submittedName>
</protein>
<dbReference type="SUPFAM" id="SSF81606">
    <property type="entry name" value="PP2C-like"/>
    <property type="match status" value="1"/>
</dbReference>
<dbReference type="GO" id="GO:0016791">
    <property type="term" value="F:phosphatase activity"/>
    <property type="evidence" value="ECO:0007669"/>
    <property type="project" value="TreeGrafter"/>
</dbReference>
<dbReference type="Pfam" id="PF07228">
    <property type="entry name" value="SpoIIE"/>
    <property type="match status" value="1"/>
</dbReference>
<feature type="domain" description="PPM-type phosphatase" evidence="2">
    <location>
        <begin position="175"/>
        <end position="374"/>
    </location>
</feature>
<accession>A0A212LW25</accession>
<dbReference type="InterPro" id="IPR036457">
    <property type="entry name" value="PPM-type-like_dom_sf"/>
</dbReference>
<dbReference type="PANTHER" id="PTHR43156:SF9">
    <property type="entry name" value="HAMP DOMAIN-CONTAINING PROTEIN"/>
    <property type="match status" value="1"/>
</dbReference>
<dbReference type="InterPro" id="IPR001932">
    <property type="entry name" value="PPM-type_phosphatase-like_dom"/>
</dbReference>
<proteinExistence type="predicted"/>
<evidence type="ECO:0000259" key="2">
    <source>
        <dbReference type="SMART" id="SM00331"/>
    </source>
</evidence>
<dbReference type="EC" id="3.1.3.3" evidence="3"/>
<dbReference type="InterPro" id="IPR052016">
    <property type="entry name" value="Bact_Sigma-Reg"/>
</dbReference>
<dbReference type="SMART" id="SM00331">
    <property type="entry name" value="PP2C_SIG"/>
    <property type="match status" value="1"/>
</dbReference>
<evidence type="ECO:0000313" key="3">
    <source>
        <dbReference type="EMBL" id="SCM81716.1"/>
    </source>
</evidence>
<name>A0A212LW25_9FIRM</name>
<gene>
    <name evidence="3" type="ORF">KL86SPO_40200</name>
</gene>
<dbReference type="RefSeq" id="WP_288184658.1">
    <property type="nucleotide sequence ID" value="NZ_LT608335.1"/>
</dbReference>
<evidence type="ECO:0000256" key="1">
    <source>
        <dbReference type="ARBA" id="ARBA00022801"/>
    </source>
</evidence>
<dbReference type="PANTHER" id="PTHR43156">
    <property type="entry name" value="STAGE II SPORULATION PROTEIN E-RELATED"/>
    <property type="match status" value="1"/>
</dbReference>
<keyword evidence="1 3" id="KW-0378">Hydrolase</keyword>
<organism evidence="3">
    <name type="scientific">uncultured Sporomusa sp</name>
    <dbReference type="NCBI Taxonomy" id="307249"/>
    <lineage>
        <taxon>Bacteria</taxon>
        <taxon>Bacillati</taxon>
        <taxon>Bacillota</taxon>
        <taxon>Negativicutes</taxon>
        <taxon>Selenomonadales</taxon>
        <taxon>Sporomusaceae</taxon>
        <taxon>Sporomusa</taxon>
        <taxon>environmental samples</taxon>
    </lineage>
</organism>
<reference evidence="3" key="1">
    <citation type="submission" date="2016-08" db="EMBL/GenBank/DDBJ databases">
        <authorList>
            <person name="Seilhamer J.J."/>
        </authorList>
    </citation>
    <scope>NUCLEOTIDE SEQUENCE</scope>
    <source>
        <strain evidence="3">86</strain>
    </source>
</reference>